<name>A0A6A4HAT4_9AGAR</name>
<dbReference type="EMBL" id="ML769541">
    <property type="protein sequence ID" value="KAE9394880.1"/>
    <property type="molecule type" value="Genomic_DNA"/>
</dbReference>
<evidence type="ECO:0000313" key="2">
    <source>
        <dbReference type="EMBL" id="KAE9394880.1"/>
    </source>
</evidence>
<protein>
    <submittedName>
        <fullName evidence="2">Uncharacterized protein</fullName>
    </submittedName>
</protein>
<accession>A0A6A4HAT4</accession>
<dbReference type="Proteomes" id="UP000799118">
    <property type="component" value="Unassembled WGS sequence"/>
</dbReference>
<keyword evidence="3" id="KW-1185">Reference proteome</keyword>
<feature type="region of interest" description="Disordered" evidence="1">
    <location>
        <begin position="288"/>
        <end position="312"/>
    </location>
</feature>
<dbReference type="AlphaFoldDB" id="A0A6A4HAT4"/>
<gene>
    <name evidence="2" type="ORF">BT96DRAFT_169101</name>
</gene>
<evidence type="ECO:0000256" key="1">
    <source>
        <dbReference type="SAM" id="MobiDB-lite"/>
    </source>
</evidence>
<sequence>MITKGEEIGRYYLVLAATHQNECVIENDLHALVALKLGLTGHCVYEVDESSQRLNTQGLSSLRNRVAELEGEIGELKEKQQHRSQSEHPGQQDVADLLNINAVNCPSSASALPSLRDLSDLTSPSVPYYSMAMPSSPSSTSHLDFISALTQDPHFGGCGDDVEMHHELDSISPVSSRHCNPSSTSSTGHLDFISALSHDPHFVGYGDNVEMHQLDSTSPESSHHCKPIQGIEQCSCVQDARNYQAMLELSVRLRKAVAILARYPHHQAGRYCPLNRTLVELDTLTADSLSSDSPNHRVPSYSQTTTLPPPHAINTQSNLTCLDLDTLFSSAGSSSLAS</sequence>
<reference evidence="2" key="1">
    <citation type="journal article" date="2019" name="Environ. Microbiol.">
        <title>Fungal ecological strategies reflected in gene transcription - a case study of two litter decomposers.</title>
        <authorList>
            <person name="Barbi F."/>
            <person name="Kohler A."/>
            <person name="Barry K."/>
            <person name="Baskaran P."/>
            <person name="Daum C."/>
            <person name="Fauchery L."/>
            <person name="Ihrmark K."/>
            <person name="Kuo A."/>
            <person name="LaButti K."/>
            <person name="Lipzen A."/>
            <person name="Morin E."/>
            <person name="Grigoriev I.V."/>
            <person name="Henrissat B."/>
            <person name="Lindahl B."/>
            <person name="Martin F."/>
        </authorList>
    </citation>
    <scope>NUCLEOTIDE SEQUENCE</scope>
    <source>
        <strain evidence="2">JB14</strain>
    </source>
</reference>
<proteinExistence type="predicted"/>
<organism evidence="2 3">
    <name type="scientific">Gymnopus androsaceus JB14</name>
    <dbReference type="NCBI Taxonomy" id="1447944"/>
    <lineage>
        <taxon>Eukaryota</taxon>
        <taxon>Fungi</taxon>
        <taxon>Dikarya</taxon>
        <taxon>Basidiomycota</taxon>
        <taxon>Agaricomycotina</taxon>
        <taxon>Agaricomycetes</taxon>
        <taxon>Agaricomycetidae</taxon>
        <taxon>Agaricales</taxon>
        <taxon>Marasmiineae</taxon>
        <taxon>Omphalotaceae</taxon>
        <taxon>Gymnopus</taxon>
    </lineage>
</organism>
<dbReference type="OrthoDB" id="2269373at2759"/>
<evidence type="ECO:0000313" key="3">
    <source>
        <dbReference type="Proteomes" id="UP000799118"/>
    </source>
</evidence>